<protein>
    <submittedName>
        <fullName evidence="1">Uncharacterized protein</fullName>
    </submittedName>
</protein>
<dbReference type="EMBL" id="UINC01051495">
    <property type="protein sequence ID" value="SVB65720.1"/>
    <property type="molecule type" value="Genomic_DNA"/>
</dbReference>
<name>A0A382FRT7_9ZZZZ</name>
<organism evidence="1">
    <name type="scientific">marine metagenome</name>
    <dbReference type="NCBI Taxonomy" id="408172"/>
    <lineage>
        <taxon>unclassified sequences</taxon>
        <taxon>metagenomes</taxon>
        <taxon>ecological metagenomes</taxon>
    </lineage>
</organism>
<proteinExistence type="predicted"/>
<reference evidence="1" key="1">
    <citation type="submission" date="2018-05" db="EMBL/GenBank/DDBJ databases">
        <authorList>
            <person name="Lanie J.A."/>
            <person name="Ng W.-L."/>
            <person name="Kazmierczak K.M."/>
            <person name="Andrzejewski T.M."/>
            <person name="Davidsen T.M."/>
            <person name="Wayne K.J."/>
            <person name="Tettelin H."/>
            <person name="Glass J.I."/>
            <person name="Rusch D."/>
            <person name="Podicherti R."/>
            <person name="Tsui H.-C.T."/>
            <person name="Winkler M.E."/>
        </authorList>
    </citation>
    <scope>NUCLEOTIDE SEQUENCE</scope>
</reference>
<dbReference type="AlphaFoldDB" id="A0A382FRT7"/>
<evidence type="ECO:0000313" key="1">
    <source>
        <dbReference type="EMBL" id="SVB65720.1"/>
    </source>
</evidence>
<sequence length="41" mass="5029">MKRDSIEHIGLYVREYFRGTFRYIEKHIGIYQPSKDPENLK</sequence>
<accession>A0A382FRT7</accession>
<gene>
    <name evidence="1" type="ORF">METZ01_LOCUS218574</name>
</gene>